<reference evidence="1 2" key="1">
    <citation type="submission" date="2017-01" db="EMBL/GenBank/DDBJ databases">
        <title>Complete Genome Sequence of Paenalcaligenes hominis, Isolated from a paraplegic Patient with neurogenic bladder.</title>
        <authorList>
            <person name="Mukhopadhyay R."/>
            <person name="Joaquin J."/>
            <person name="Hogue R."/>
            <person name="Kilaru A."/>
            <person name="Jospin G."/>
            <person name="Mars K."/>
            <person name="Eisen J.A."/>
            <person name="Chaturvedi V."/>
        </authorList>
    </citation>
    <scope>NUCLEOTIDE SEQUENCE [LARGE SCALE GENOMIC DNA]</scope>
    <source>
        <strain evidence="1 2">15S00501</strain>
    </source>
</reference>
<gene>
    <name evidence="1" type="ORF">PAEH1_00020</name>
</gene>
<dbReference type="STRING" id="643674.PAEH1_00020"/>
<protein>
    <submittedName>
        <fullName evidence="1">Uncharacterized protein</fullName>
    </submittedName>
</protein>
<evidence type="ECO:0000313" key="1">
    <source>
        <dbReference type="EMBL" id="AQS50323.1"/>
    </source>
</evidence>
<proteinExistence type="predicted"/>
<accession>A0A1U9JX07</accession>
<organism evidence="1 2">
    <name type="scientific">Paenalcaligenes hominis</name>
    <dbReference type="NCBI Taxonomy" id="643674"/>
    <lineage>
        <taxon>Bacteria</taxon>
        <taxon>Pseudomonadati</taxon>
        <taxon>Pseudomonadota</taxon>
        <taxon>Betaproteobacteria</taxon>
        <taxon>Burkholderiales</taxon>
        <taxon>Alcaligenaceae</taxon>
        <taxon>Paenalcaligenes</taxon>
    </lineage>
</organism>
<dbReference type="AlphaFoldDB" id="A0A1U9JX07"/>
<dbReference type="Proteomes" id="UP000189369">
    <property type="component" value="Chromosome"/>
</dbReference>
<evidence type="ECO:0000313" key="2">
    <source>
        <dbReference type="Proteomes" id="UP000189369"/>
    </source>
</evidence>
<dbReference type="KEGG" id="phn:PAEH1_00020"/>
<sequence length="59" mass="6646">MSLKQNNYALQQIMQHQRAMVMLNAAIDSYKDGQNYLGRALASYAQNIGANDYTTSSSW</sequence>
<name>A0A1U9JX07_9BURK</name>
<dbReference type="EMBL" id="CP019697">
    <property type="protein sequence ID" value="AQS50323.1"/>
    <property type="molecule type" value="Genomic_DNA"/>
</dbReference>